<dbReference type="AlphaFoldDB" id="A0A1M5PS89"/>
<feature type="signal peptide" evidence="1">
    <location>
        <begin position="1"/>
        <end position="18"/>
    </location>
</feature>
<sequence length="122" mass="13318">MRLMFAAVLMCLGLPAAAQDFAVRDSDRVLDADGMAADVVGRTHEFFDGGVSFFSVSGTYTYTYTDGARAYGSYALKDDGQDGVVCSNFDNGFSRCDKYVHDGTRLVLLTEDGNRFPVKEAR</sequence>
<evidence type="ECO:0000313" key="2">
    <source>
        <dbReference type="EMBL" id="SHH04602.1"/>
    </source>
</evidence>
<evidence type="ECO:0008006" key="4">
    <source>
        <dbReference type="Google" id="ProtNLM"/>
    </source>
</evidence>
<gene>
    <name evidence="2" type="ORF">SAMN05444003_1814</name>
</gene>
<dbReference type="STRING" id="1508389.SAMN05444003_1814"/>
<protein>
    <recommendedName>
        <fullName evidence="4">Secreted protein</fullName>
    </recommendedName>
</protein>
<dbReference type="EMBL" id="FQXB01000002">
    <property type="protein sequence ID" value="SHH04602.1"/>
    <property type="molecule type" value="Genomic_DNA"/>
</dbReference>
<evidence type="ECO:0000256" key="1">
    <source>
        <dbReference type="SAM" id="SignalP"/>
    </source>
</evidence>
<keyword evidence="3" id="KW-1185">Reference proteome</keyword>
<feature type="chain" id="PRO_5013200505" description="Secreted protein" evidence="1">
    <location>
        <begin position="19"/>
        <end position="122"/>
    </location>
</feature>
<proteinExistence type="predicted"/>
<organism evidence="2 3">
    <name type="scientific">Cognatiyoonia sediminum</name>
    <dbReference type="NCBI Taxonomy" id="1508389"/>
    <lineage>
        <taxon>Bacteria</taxon>
        <taxon>Pseudomonadati</taxon>
        <taxon>Pseudomonadota</taxon>
        <taxon>Alphaproteobacteria</taxon>
        <taxon>Rhodobacterales</taxon>
        <taxon>Paracoccaceae</taxon>
        <taxon>Cognatiyoonia</taxon>
    </lineage>
</organism>
<keyword evidence="1" id="KW-0732">Signal</keyword>
<dbReference type="RefSeq" id="WP_072900611.1">
    <property type="nucleotide sequence ID" value="NZ_FQXB01000002.1"/>
</dbReference>
<reference evidence="2 3" key="1">
    <citation type="submission" date="2016-11" db="EMBL/GenBank/DDBJ databases">
        <authorList>
            <person name="Jaros S."/>
            <person name="Januszkiewicz K."/>
            <person name="Wedrychowicz H."/>
        </authorList>
    </citation>
    <scope>NUCLEOTIDE SEQUENCE [LARGE SCALE GENOMIC DNA]</scope>
    <source>
        <strain evidence="2 3">DSM 28715</strain>
    </source>
</reference>
<accession>A0A1M5PS89</accession>
<evidence type="ECO:0000313" key="3">
    <source>
        <dbReference type="Proteomes" id="UP000184074"/>
    </source>
</evidence>
<name>A0A1M5PS89_9RHOB</name>
<dbReference type="Proteomes" id="UP000184074">
    <property type="component" value="Unassembled WGS sequence"/>
</dbReference>
<dbReference type="OrthoDB" id="7709182at2"/>